<dbReference type="Proteomes" id="UP001261666">
    <property type="component" value="Unassembled WGS sequence"/>
</dbReference>
<gene>
    <name evidence="1" type="ORF">QE364_000055</name>
</gene>
<name>A0ACC6ICC7_9ACTN</name>
<keyword evidence="2" id="KW-1185">Reference proteome</keyword>
<proteinExistence type="predicted"/>
<dbReference type="EMBL" id="JAVIZJ010000001">
    <property type="protein sequence ID" value="MDR6208367.1"/>
    <property type="molecule type" value="Genomic_DNA"/>
</dbReference>
<evidence type="ECO:0000313" key="2">
    <source>
        <dbReference type="Proteomes" id="UP001261666"/>
    </source>
</evidence>
<evidence type="ECO:0000313" key="1">
    <source>
        <dbReference type="EMBL" id="MDR6208367.1"/>
    </source>
</evidence>
<comment type="caution">
    <text evidence="1">The sequence shown here is derived from an EMBL/GenBank/DDBJ whole genome shotgun (WGS) entry which is preliminary data.</text>
</comment>
<protein>
    <submittedName>
        <fullName evidence="1">Drug/metabolite transporter (DMT)-like permease</fullName>
    </submittedName>
</protein>
<sequence length="331" mass="33774">MSYGARVTSSARTSAPTGAASPEPRQPVAAWLPVAAGAVTLLLWASAFVAIRHLGSDVPPGALSLGRLLIAAAALGALLLTRPSGTRRWPARRHVPLLLLCGAAWFGIYNLALNAAEQRIDAGTAALVVQVGPILVALLATVFLGEQLHRWLVIGMGVGFAGVVVIAQASSGHESGDLTGVLLAVVAAATYAVGVLSQKPVLQSAGPLETTFLACVIGAVVCLPWAGELVDVAGTASVGTVLGVVYLGLLPTAVAFTTWAYALSHTNASTLALTTFLVPFLAAALAWPLLDEVPPLLAFVGGTLCIAGVLLTRRRPRAEVAAPVPDDDVTA</sequence>
<organism evidence="1 2">
    <name type="scientific">Nocardioides zeae</name>
    <dbReference type="NCBI Taxonomy" id="1457234"/>
    <lineage>
        <taxon>Bacteria</taxon>
        <taxon>Bacillati</taxon>
        <taxon>Actinomycetota</taxon>
        <taxon>Actinomycetes</taxon>
        <taxon>Propionibacteriales</taxon>
        <taxon>Nocardioidaceae</taxon>
        <taxon>Nocardioides</taxon>
    </lineage>
</organism>
<reference evidence="1" key="1">
    <citation type="submission" date="2023-08" db="EMBL/GenBank/DDBJ databases">
        <title>Functional and genomic diversity of the sorghum phyllosphere microbiome.</title>
        <authorList>
            <person name="Shade A."/>
        </authorList>
    </citation>
    <scope>NUCLEOTIDE SEQUENCE</scope>
    <source>
        <strain evidence="1">SORGH_AS_0885</strain>
    </source>
</reference>
<accession>A0ACC6ICC7</accession>